<evidence type="ECO:0000256" key="5">
    <source>
        <dbReference type="ARBA" id="ARBA00023288"/>
    </source>
</evidence>
<dbReference type="Gene3D" id="3.40.50.2300">
    <property type="match status" value="2"/>
</dbReference>
<keyword evidence="6" id="KW-1133">Transmembrane helix</keyword>
<keyword evidence="5 8" id="KW-0449">Lipoprotein</keyword>
<dbReference type="CDD" id="cd06354">
    <property type="entry name" value="PBP1_PrnA-like"/>
    <property type="match status" value="1"/>
</dbReference>
<dbReference type="AlphaFoldDB" id="B8GI34"/>
<evidence type="ECO:0000256" key="3">
    <source>
        <dbReference type="ARBA" id="ARBA00022729"/>
    </source>
</evidence>
<dbReference type="STRING" id="521011.Mpal_1451"/>
<dbReference type="Proteomes" id="UP000002457">
    <property type="component" value="Chromosome"/>
</dbReference>
<dbReference type="GO" id="GO:0005886">
    <property type="term" value="C:plasma membrane"/>
    <property type="evidence" value="ECO:0007669"/>
    <property type="project" value="UniProtKB-SubCell"/>
</dbReference>
<dbReference type="OrthoDB" id="26626at2157"/>
<dbReference type="eggNOG" id="arCOG00258">
    <property type="taxonomic scope" value="Archaea"/>
</dbReference>
<dbReference type="EMBL" id="CP001338">
    <property type="protein sequence ID" value="ACL16774.1"/>
    <property type="molecule type" value="Genomic_DNA"/>
</dbReference>
<dbReference type="KEGG" id="mpl:Mpal_1451"/>
<evidence type="ECO:0000256" key="1">
    <source>
        <dbReference type="ARBA" id="ARBA00004236"/>
    </source>
</evidence>
<evidence type="ECO:0000256" key="2">
    <source>
        <dbReference type="ARBA" id="ARBA00022475"/>
    </source>
</evidence>
<feature type="domain" description="ABC transporter substrate-binding protein PnrA-like" evidence="7">
    <location>
        <begin position="36"/>
        <end position="306"/>
    </location>
</feature>
<keyword evidence="9" id="KW-1185">Reference proteome</keyword>
<dbReference type="Pfam" id="PF02608">
    <property type="entry name" value="Bmp"/>
    <property type="match status" value="1"/>
</dbReference>
<protein>
    <submittedName>
        <fullName evidence="8">Basic membrane lipoprotein</fullName>
    </submittedName>
</protein>
<keyword evidence="2" id="KW-1003">Cell membrane</keyword>
<name>B8GI34_METPE</name>
<dbReference type="HOGENOM" id="CLU_038813_0_0_2"/>
<organism evidence="8 9">
    <name type="scientific">Methanosphaerula palustris (strain ATCC BAA-1556 / DSM 19958 / E1-9c)</name>
    <dbReference type="NCBI Taxonomy" id="521011"/>
    <lineage>
        <taxon>Archaea</taxon>
        <taxon>Methanobacteriati</taxon>
        <taxon>Methanobacteriota</taxon>
        <taxon>Stenosarchaea group</taxon>
        <taxon>Methanomicrobia</taxon>
        <taxon>Methanomicrobiales</taxon>
        <taxon>Methanoregulaceae</taxon>
        <taxon>Methanosphaerula</taxon>
    </lineage>
</organism>
<reference evidence="8 9" key="1">
    <citation type="journal article" date="2015" name="Genome Announc.">
        <title>Complete Genome Sequence of Methanosphaerula palustris E1-9CT, a Hydrogenotrophic Methanogen Isolated from a Minerotrophic Fen Peatland.</title>
        <authorList>
            <person name="Cadillo-Quiroz H."/>
            <person name="Browne P."/>
            <person name="Kyrpides N."/>
            <person name="Woyke T."/>
            <person name="Goodwin L."/>
            <person name="Detter C."/>
            <person name="Yavitt J.B."/>
            <person name="Zinder S.H."/>
        </authorList>
    </citation>
    <scope>NUCLEOTIDE SEQUENCE [LARGE SCALE GENOMIC DNA]</scope>
    <source>
        <strain evidence="9">ATCC BAA-1556 / DSM 19958 / E1-9c</strain>
    </source>
</reference>
<keyword evidence="4 6" id="KW-0472">Membrane</keyword>
<dbReference type="InterPro" id="IPR003760">
    <property type="entry name" value="PnrA-like"/>
</dbReference>
<evidence type="ECO:0000313" key="9">
    <source>
        <dbReference type="Proteomes" id="UP000002457"/>
    </source>
</evidence>
<keyword evidence="6" id="KW-0812">Transmembrane</keyword>
<dbReference type="InterPro" id="IPR050957">
    <property type="entry name" value="BMP_lipoprotein"/>
</dbReference>
<gene>
    <name evidence="8" type="ordered locus">Mpal_1451</name>
</gene>
<proteinExistence type="predicted"/>
<keyword evidence="3" id="KW-0732">Signal</keyword>
<evidence type="ECO:0000256" key="4">
    <source>
        <dbReference type="ARBA" id="ARBA00023136"/>
    </source>
</evidence>
<dbReference type="GeneID" id="7270056"/>
<dbReference type="RefSeq" id="WP_012618093.1">
    <property type="nucleotide sequence ID" value="NC_011832.1"/>
</dbReference>
<evidence type="ECO:0000259" key="7">
    <source>
        <dbReference type="Pfam" id="PF02608"/>
    </source>
</evidence>
<feature type="transmembrane region" description="Helical" evidence="6">
    <location>
        <begin position="5"/>
        <end position="26"/>
    </location>
</feature>
<sequence length="337" mass="35952" precursor="true">MDKKYLYFGILVAAVIVVAIVAVSVLPDKPAVPGVYIVYPSEKGDLSYTDSAYQGLVAAQKAISFTTKEFMPRESDSLPGLLNNISGSEKPGLVITIGFQYTNYTRQLAQDHPDIRFLAIDQSGTGSDTLRTYDITSYGDSYLAGVLAASATKTGRVGIILGMQSDLLDTFLQGYTAGVHAVNASIPIDHTYVHQYTIDGFSDPAESGRIAEGMYRNGTDVIYTCAGYSNTGAIAVANNATGEYIIGTDSDQSPLGPNVVLASAVKRVDRVVSTGIMQDLNGTFTGGEQVAGLREGVTGLVFNQKFTSYNETVNAWEPQAQAGEARYLLSRASSVQK</sequence>
<dbReference type="PANTHER" id="PTHR34296">
    <property type="entry name" value="TRANSCRIPTIONAL ACTIVATOR PROTEIN MED"/>
    <property type="match status" value="1"/>
</dbReference>
<comment type="subcellular location">
    <subcellularLocation>
        <location evidence="1">Cell membrane</location>
    </subcellularLocation>
</comment>
<accession>B8GI34</accession>
<dbReference type="PANTHER" id="PTHR34296:SF2">
    <property type="entry name" value="ABC TRANSPORTER GUANOSINE-BINDING PROTEIN NUPN"/>
    <property type="match status" value="1"/>
</dbReference>
<evidence type="ECO:0000256" key="6">
    <source>
        <dbReference type="SAM" id="Phobius"/>
    </source>
</evidence>
<evidence type="ECO:0000313" key="8">
    <source>
        <dbReference type="EMBL" id="ACL16774.1"/>
    </source>
</evidence>